<keyword evidence="2" id="KW-0813">Transport</keyword>
<accession>A0A9P5XMW0</accession>
<feature type="region of interest" description="Disordered" evidence="6">
    <location>
        <begin position="1"/>
        <end position="31"/>
    </location>
</feature>
<feature type="transmembrane region" description="Helical" evidence="7">
    <location>
        <begin position="111"/>
        <end position="136"/>
    </location>
</feature>
<dbReference type="InterPro" id="IPR011701">
    <property type="entry name" value="MFS"/>
</dbReference>
<sequence length="478" mass="52103">MVDDEPTAQDTQSSERTPLLPYDHAETSANSKRTPLPFGQLSILLFLRFCESASTFSVSPFINEFLLSLTGGDPTKVPYYASIMDASRSGLALATIFYWSRMSDYLGRKPIILLGTAAMAASMLLLGMSKTFWMVILSRCVFGGLNANGSVIKGTVGELTDDTNRADGFALLHVPWAVGMSIGYGPLIGGSLANPHTRFPQLFSGQLWQDFPYLLPCAITALASSLGCFILLTSFRETLPRKPAASAESSPRDSLPPIRTLLTMRVFLSISSYVLLALSYLAYTAVQPLFLAMPIQIGGLSLKPTQIGYILSLYGFFNSFVQTFVLGPSVRRLGLRTTLRCSVSVFIPIFLLFPLMNIYAKDWHFYQHTNSRTIMYTLLTIQLILLSIGELGYGCTYMYINSSAPTKRSLGSVNGLGQTAVSVSRFLGPAIANGMLGVSIERGWMGGYAAYFLLSFLAVGGVVLVGLLPEGPWETKED</sequence>
<feature type="transmembrane region" description="Helical" evidence="7">
    <location>
        <begin position="379"/>
        <end position="400"/>
    </location>
</feature>
<feature type="transmembrane region" description="Helical" evidence="7">
    <location>
        <begin position="306"/>
        <end position="327"/>
    </location>
</feature>
<feature type="transmembrane region" description="Helical" evidence="7">
    <location>
        <begin position="339"/>
        <end position="359"/>
    </location>
</feature>
<keyword evidence="10" id="KW-1185">Reference proteome</keyword>
<evidence type="ECO:0000256" key="7">
    <source>
        <dbReference type="SAM" id="Phobius"/>
    </source>
</evidence>
<dbReference type="Pfam" id="PF07690">
    <property type="entry name" value="MFS_1"/>
    <property type="match status" value="1"/>
</dbReference>
<dbReference type="InterPro" id="IPR036259">
    <property type="entry name" value="MFS_trans_sf"/>
</dbReference>
<dbReference type="GO" id="GO:0016020">
    <property type="term" value="C:membrane"/>
    <property type="evidence" value="ECO:0007669"/>
    <property type="project" value="UniProtKB-SubCell"/>
</dbReference>
<proteinExistence type="predicted"/>
<evidence type="ECO:0000256" key="4">
    <source>
        <dbReference type="ARBA" id="ARBA00022989"/>
    </source>
</evidence>
<dbReference type="Gene3D" id="1.20.1250.20">
    <property type="entry name" value="MFS general substrate transporter like domains"/>
    <property type="match status" value="1"/>
</dbReference>
<feature type="transmembrane region" description="Helical" evidence="7">
    <location>
        <begin position="448"/>
        <end position="468"/>
    </location>
</feature>
<feature type="transmembrane region" description="Helical" evidence="7">
    <location>
        <begin position="266"/>
        <end position="286"/>
    </location>
</feature>
<comment type="caution">
    <text evidence="9">The sequence shown here is derived from an EMBL/GenBank/DDBJ whole genome shotgun (WGS) entry which is preliminary data.</text>
</comment>
<evidence type="ECO:0000313" key="10">
    <source>
        <dbReference type="Proteomes" id="UP000807342"/>
    </source>
</evidence>
<evidence type="ECO:0000256" key="6">
    <source>
        <dbReference type="SAM" id="MobiDB-lite"/>
    </source>
</evidence>
<dbReference type="OrthoDB" id="419616at2759"/>
<keyword evidence="5 7" id="KW-0472">Membrane</keyword>
<organism evidence="9 10">
    <name type="scientific">Macrolepiota fuliginosa MF-IS2</name>
    <dbReference type="NCBI Taxonomy" id="1400762"/>
    <lineage>
        <taxon>Eukaryota</taxon>
        <taxon>Fungi</taxon>
        <taxon>Dikarya</taxon>
        <taxon>Basidiomycota</taxon>
        <taxon>Agaricomycotina</taxon>
        <taxon>Agaricomycetes</taxon>
        <taxon>Agaricomycetidae</taxon>
        <taxon>Agaricales</taxon>
        <taxon>Agaricineae</taxon>
        <taxon>Agaricaceae</taxon>
        <taxon>Macrolepiota</taxon>
    </lineage>
</organism>
<evidence type="ECO:0000256" key="1">
    <source>
        <dbReference type="ARBA" id="ARBA00004141"/>
    </source>
</evidence>
<keyword evidence="4 7" id="KW-1133">Transmembrane helix</keyword>
<feature type="domain" description="Major facilitator superfamily (MFS) profile" evidence="8">
    <location>
        <begin position="1"/>
        <end position="472"/>
    </location>
</feature>
<dbReference type="CDD" id="cd17330">
    <property type="entry name" value="MFS_SLC46_TetA_like"/>
    <property type="match status" value="1"/>
</dbReference>
<dbReference type="AlphaFoldDB" id="A0A9P5XMW0"/>
<protein>
    <submittedName>
        <fullName evidence="9">MFS general substrate transporter</fullName>
    </submittedName>
</protein>
<evidence type="ECO:0000256" key="5">
    <source>
        <dbReference type="ARBA" id="ARBA00023136"/>
    </source>
</evidence>
<comment type="subcellular location">
    <subcellularLocation>
        <location evidence="1">Membrane</location>
        <topology evidence="1">Multi-pass membrane protein</topology>
    </subcellularLocation>
</comment>
<dbReference type="GO" id="GO:0022857">
    <property type="term" value="F:transmembrane transporter activity"/>
    <property type="evidence" value="ECO:0007669"/>
    <property type="project" value="InterPro"/>
</dbReference>
<gene>
    <name evidence="9" type="ORF">P691DRAFT_813041</name>
</gene>
<evidence type="ECO:0000259" key="8">
    <source>
        <dbReference type="PROSITE" id="PS50850"/>
    </source>
</evidence>
<dbReference type="InterPro" id="IPR020846">
    <property type="entry name" value="MFS_dom"/>
</dbReference>
<dbReference type="PANTHER" id="PTHR23504">
    <property type="entry name" value="MAJOR FACILITATOR SUPERFAMILY DOMAIN-CONTAINING PROTEIN 10"/>
    <property type="match status" value="1"/>
</dbReference>
<name>A0A9P5XMW0_9AGAR</name>
<reference evidence="9" key="1">
    <citation type="submission" date="2020-11" db="EMBL/GenBank/DDBJ databases">
        <authorList>
            <consortium name="DOE Joint Genome Institute"/>
            <person name="Ahrendt S."/>
            <person name="Riley R."/>
            <person name="Andreopoulos W."/>
            <person name="Labutti K."/>
            <person name="Pangilinan J."/>
            <person name="Ruiz-Duenas F.J."/>
            <person name="Barrasa J.M."/>
            <person name="Sanchez-Garcia M."/>
            <person name="Camarero S."/>
            <person name="Miyauchi S."/>
            <person name="Serrano A."/>
            <person name="Linde D."/>
            <person name="Babiker R."/>
            <person name="Drula E."/>
            <person name="Ayuso-Fernandez I."/>
            <person name="Pacheco R."/>
            <person name="Padilla G."/>
            <person name="Ferreira P."/>
            <person name="Barriuso J."/>
            <person name="Kellner H."/>
            <person name="Castanera R."/>
            <person name="Alfaro M."/>
            <person name="Ramirez L."/>
            <person name="Pisabarro A.G."/>
            <person name="Kuo A."/>
            <person name="Tritt A."/>
            <person name="Lipzen A."/>
            <person name="He G."/>
            <person name="Yan M."/>
            <person name="Ng V."/>
            <person name="Cullen D."/>
            <person name="Martin F."/>
            <person name="Rosso M.-N."/>
            <person name="Henrissat B."/>
            <person name="Hibbett D."/>
            <person name="Martinez A.T."/>
            <person name="Grigoriev I.V."/>
        </authorList>
    </citation>
    <scope>NUCLEOTIDE SEQUENCE</scope>
    <source>
        <strain evidence="9">MF-IS2</strain>
    </source>
</reference>
<keyword evidence="3 7" id="KW-0812">Transmembrane</keyword>
<dbReference type="EMBL" id="MU151059">
    <property type="protein sequence ID" value="KAF9453690.1"/>
    <property type="molecule type" value="Genomic_DNA"/>
</dbReference>
<evidence type="ECO:0000256" key="2">
    <source>
        <dbReference type="ARBA" id="ARBA00022448"/>
    </source>
</evidence>
<dbReference type="SUPFAM" id="SSF103473">
    <property type="entry name" value="MFS general substrate transporter"/>
    <property type="match status" value="1"/>
</dbReference>
<evidence type="ECO:0000313" key="9">
    <source>
        <dbReference type="EMBL" id="KAF9453690.1"/>
    </source>
</evidence>
<dbReference type="Proteomes" id="UP000807342">
    <property type="component" value="Unassembled WGS sequence"/>
</dbReference>
<dbReference type="PANTHER" id="PTHR23504:SF15">
    <property type="entry name" value="MAJOR FACILITATOR SUPERFAMILY (MFS) PROFILE DOMAIN-CONTAINING PROTEIN"/>
    <property type="match status" value="1"/>
</dbReference>
<dbReference type="PROSITE" id="PS50850">
    <property type="entry name" value="MFS"/>
    <property type="match status" value="1"/>
</dbReference>
<evidence type="ECO:0000256" key="3">
    <source>
        <dbReference type="ARBA" id="ARBA00022692"/>
    </source>
</evidence>
<feature type="transmembrane region" description="Helical" evidence="7">
    <location>
        <begin position="213"/>
        <end position="232"/>
    </location>
</feature>